<dbReference type="Proteomes" id="UP000322084">
    <property type="component" value="Unassembled WGS sequence"/>
</dbReference>
<evidence type="ECO:0000256" key="2">
    <source>
        <dbReference type="RuleBase" id="RU003452"/>
    </source>
</evidence>
<dbReference type="InterPro" id="IPR001447">
    <property type="entry name" value="Arylamine_N-AcTrfase"/>
</dbReference>
<dbReference type="Gene3D" id="2.40.128.150">
    <property type="entry name" value="Cysteine proteinases"/>
    <property type="match status" value="1"/>
</dbReference>
<dbReference type="PANTHER" id="PTHR11786">
    <property type="entry name" value="N-HYDROXYARYLAMINE O-ACETYLTRANSFERASE"/>
    <property type="match status" value="1"/>
</dbReference>
<gene>
    <name evidence="3" type="ORF">JCM17844_26330</name>
</gene>
<reference evidence="3 4" key="1">
    <citation type="submission" date="2019-09" db="EMBL/GenBank/DDBJ databases">
        <title>NBRP : Genome information of microbial organism related human and environment.</title>
        <authorList>
            <person name="Hattori M."/>
            <person name="Oshima K."/>
            <person name="Inaba H."/>
            <person name="Suda W."/>
            <person name="Sakamoto M."/>
            <person name="Iino T."/>
            <person name="Kitahara M."/>
            <person name="Oshida Y."/>
            <person name="Iida T."/>
            <person name="Kudo T."/>
            <person name="Itoh T."/>
            <person name="Ohkuma M."/>
        </authorList>
    </citation>
    <scope>NUCLEOTIDE SEQUENCE [LARGE SCALE GENOMIC DNA]</scope>
    <source>
        <strain evidence="3 4">Hi-2</strain>
    </source>
</reference>
<dbReference type="PANTHER" id="PTHR11786:SF0">
    <property type="entry name" value="ARYLAMINE N-ACETYLTRANSFERASE 4-RELATED"/>
    <property type="match status" value="1"/>
</dbReference>
<dbReference type="EMBL" id="BKCL01000011">
    <property type="protein sequence ID" value="GEQ98996.1"/>
    <property type="molecule type" value="Genomic_DNA"/>
</dbReference>
<sequence length="447" mass="50072">MSTRLTIKDVEAPLQQPLGQALISANQWMSSSLLHLMKAKGHDKLTGAHLTFFCHLNCGVTHASEVARRMGISRQAVYKITRELQRIGALELREDPDDKRQKTIIMTDLGERVALDTRVSMAEVEAHLREVVGLRRFESMAQILRLEWGPQLGAETGEAEGQEALTAQALPLSATDFLDAYAIRLGASLPEEATLEALARLQRLHMSVIPFENIDVFLKRGISLTRASLVAKILKGQRGGYCFELNLLYADLLRALGFRVSQHLGRVWIRDPQQTPPRTHLTHIVELEEGRFLTDVGFGARALRAPLNIQTDTPVDDGDGFIRMIAISDDEKMVQRLHKDTWKNQYSFELRPAVDSDLESANHYMATHPESHFRHGLFIGLFHPTGRTGLWNNRLTDRHGDEMTEGDLASFDAWEAILKDRFGISLSLSAVEKELVSNILSNGDGKS</sequence>
<comment type="caution">
    <text evidence="3">The sequence shown here is derived from an EMBL/GenBank/DDBJ whole genome shotgun (WGS) entry which is preliminary data.</text>
</comment>
<dbReference type="Pfam" id="PF00797">
    <property type="entry name" value="Acetyltransf_2"/>
    <property type="match status" value="1"/>
</dbReference>
<dbReference type="InterPro" id="IPR036390">
    <property type="entry name" value="WH_DNA-bd_sf"/>
</dbReference>
<comment type="similarity">
    <text evidence="1 2">Belongs to the arylamine N-acetyltransferase family.</text>
</comment>
<dbReference type="InterPro" id="IPR038765">
    <property type="entry name" value="Papain-like_cys_pep_sf"/>
</dbReference>
<dbReference type="PRINTS" id="PR01543">
    <property type="entry name" value="ANATRNSFRASE"/>
</dbReference>
<dbReference type="Gene3D" id="1.10.10.10">
    <property type="entry name" value="Winged helix-like DNA-binding domain superfamily/Winged helix DNA-binding domain"/>
    <property type="match status" value="1"/>
</dbReference>
<protein>
    <submittedName>
        <fullName evidence="3">Uncharacterized protein</fullName>
    </submittedName>
</protein>
<dbReference type="InterPro" id="IPR036388">
    <property type="entry name" value="WH-like_DNA-bd_sf"/>
</dbReference>
<proteinExistence type="inferred from homology"/>
<accession>A0A5A7MT66</accession>
<evidence type="ECO:0000313" key="3">
    <source>
        <dbReference type="EMBL" id="GEQ98996.1"/>
    </source>
</evidence>
<dbReference type="RefSeq" id="WP_150001177.1">
    <property type="nucleotide sequence ID" value="NZ_BKCL01000011.1"/>
</dbReference>
<dbReference type="AlphaFoldDB" id="A0A5A7MT66"/>
<evidence type="ECO:0000313" key="4">
    <source>
        <dbReference type="Proteomes" id="UP000322084"/>
    </source>
</evidence>
<name>A0A5A7MT66_9PROT</name>
<organism evidence="3 4">
    <name type="scientific">Iodidimonas gelatinilytica</name>
    <dbReference type="NCBI Taxonomy" id="1236966"/>
    <lineage>
        <taxon>Bacteria</taxon>
        <taxon>Pseudomonadati</taxon>
        <taxon>Pseudomonadota</taxon>
        <taxon>Alphaproteobacteria</taxon>
        <taxon>Iodidimonadales</taxon>
        <taxon>Iodidimonadaceae</taxon>
        <taxon>Iodidimonas</taxon>
    </lineage>
</organism>
<dbReference type="SUPFAM" id="SSF46785">
    <property type="entry name" value="Winged helix' DNA-binding domain"/>
    <property type="match status" value="1"/>
</dbReference>
<dbReference type="Gene3D" id="3.30.2140.10">
    <property type="entry name" value="Arylamine N-acetyltransferase"/>
    <property type="match status" value="1"/>
</dbReference>
<dbReference type="SUPFAM" id="SSF54001">
    <property type="entry name" value="Cysteine proteinases"/>
    <property type="match status" value="1"/>
</dbReference>
<evidence type="ECO:0000256" key="1">
    <source>
        <dbReference type="ARBA" id="ARBA00006547"/>
    </source>
</evidence>
<dbReference type="GO" id="GO:0016407">
    <property type="term" value="F:acetyltransferase activity"/>
    <property type="evidence" value="ECO:0007669"/>
    <property type="project" value="InterPro"/>
</dbReference>